<dbReference type="Gene3D" id="3.40.50.1950">
    <property type="entry name" value="Flavin prenyltransferase-like"/>
    <property type="match status" value="1"/>
</dbReference>
<evidence type="ECO:0000256" key="3">
    <source>
        <dbReference type="ARBA" id="ARBA00022643"/>
    </source>
</evidence>
<dbReference type="Pfam" id="PF02441">
    <property type="entry name" value="Flavoprotein"/>
    <property type="match status" value="1"/>
</dbReference>
<evidence type="ECO:0000256" key="4">
    <source>
        <dbReference type="ARBA" id="ARBA00022679"/>
    </source>
</evidence>
<organism evidence="9 10">
    <name type="scientific">Candidatus Methylumidiphilus alinenensis</name>
    <dbReference type="NCBI Taxonomy" id="2202197"/>
    <lineage>
        <taxon>Bacteria</taxon>
        <taxon>Pseudomonadati</taxon>
        <taxon>Pseudomonadota</taxon>
        <taxon>Gammaproteobacteria</taxon>
        <taxon>Methylococcales</taxon>
        <taxon>Candidatus Methylumidiphilus</taxon>
    </lineage>
</organism>
<accession>A0A2W4RXR7</accession>
<evidence type="ECO:0000256" key="6">
    <source>
        <dbReference type="ARBA" id="ARBA00060793"/>
    </source>
</evidence>
<dbReference type="AlphaFoldDB" id="A0A2W4RXR7"/>
<dbReference type="GO" id="GO:0016831">
    <property type="term" value="F:carboxy-lyase activity"/>
    <property type="evidence" value="ECO:0007669"/>
    <property type="project" value="TreeGrafter"/>
</dbReference>
<feature type="domain" description="Flavoprotein" evidence="8">
    <location>
        <begin position="2"/>
        <end position="174"/>
    </location>
</feature>
<evidence type="ECO:0000256" key="1">
    <source>
        <dbReference type="ARBA" id="ARBA00022602"/>
    </source>
</evidence>
<evidence type="ECO:0000256" key="7">
    <source>
        <dbReference type="HAMAP-Rule" id="MF_01984"/>
    </source>
</evidence>
<keyword evidence="1 7" id="KW-0637">Prenyltransferase</keyword>
<dbReference type="InterPro" id="IPR004507">
    <property type="entry name" value="UbiX-like"/>
</dbReference>
<keyword evidence="4 7" id="KW-0808">Transferase</keyword>
<dbReference type="NCBIfam" id="TIGR00421">
    <property type="entry name" value="ubiX_pad"/>
    <property type="match status" value="1"/>
</dbReference>
<comment type="catalytic activity">
    <reaction evidence="5 7">
        <text>dimethylallyl phosphate + FMNH2 = prenylated FMNH2 + phosphate</text>
        <dbReference type="Rhea" id="RHEA:37743"/>
        <dbReference type="ChEBI" id="CHEBI:43474"/>
        <dbReference type="ChEBI" id="CHEBI:57618"/>
        <dbReference type="ChEBI" id="CHEBI:87467"/>
        <dbReference type="ChEBI" id="CHEBI:88052"/>
        <dbReference type="EC" id="2.5.1.129"/>
    </reaction>
</comment>
<evidence type="ECO:0000313" key="9">
    <source>
        <dbReference type="EMBL" id="PZN68700.1"/>
    </source>
</evidence>
<dbReference type="InterPro" id="IPR036551">
    <property type="entry name" value="Flavin_trans-like"/>
</dbReference>
<dbReference type="InterPro" id="IPR003382">
    <property type="entry name" value="Flavoprotein"/>
</dbReference>
<dbReference type="EMBL" id="QJPH01000597">
    <property type="protein sequence ID" value="PZN68700.1"/>
    <property type="molecule type" value="Genomic_DNA"/>
</dbReference>
<dbReference type="SUPFAM" id="SSF52507">
    <property type="entry name" value="Homo-oligomeric flavin-containing Cys decarboxylases, HFCD"/>
    <property type="match status" value="1"/>
</dbReference>
<proteinExistence type="inferred from homology"/>
<name>A0A2W4RXR7_9GAMM</name>
<dbReference type="PANTHER" id="PTHR43374">
    <property type="entry name" value="FLAVIN PRENYLTRANSFERASE"/>
    <property type="match status" value="1"/>
</dbReference>
<feature type="binding site" evidence="7">
    <location>
        <position position="153"/>
    </location>
    <ligand>
        <name>dimethylallyl phosphate</name>
        <dbReference type="ChEBI" id="CHEBI:88052"/>
    </ligand>
</feature>
<keyword evidence="3 7" id="KW-0288">FMN</keyword>
<keyword evidence="9" id="KW-0456">Lyase</keyword>
<feature type="binding site" evidence="7">
    <location>
        <position position="123"/>
    </location>
    <ligand>
        <name>FMN</name>
        <dbReference type="ChEBI" id="CHEBI:58210"/>
    </ligand>
</feature>
<feature type="binding site" evidence="7">
    <location>
        <begin position="88"/>
        <end position="91"/>
    </location>
    <ligand>
        <name>FMN</name>
        <dbReference type="ChEBI" id="CHEBI:58210"/>
    </ligand>
</feature>
<sequence length="189" mass="20541">MKKLIVGLSGSSGVIYGIRLLEVLRGIPEVESHLILSKGAEVTLRLETPYSVDEVKSLADVSYDPGNLAAAVSSGSFRVSGMVVMPCSMKSLAQIALSLNDNLLTRAADVTLKERRKLVLVPRETPLHLGHLRHMTAVTEMGGVILPPVPSFYHAPKTIMDLVDQTVGKVLDQFGIEHRLFQRWGGDDA</sequence>
<evidence type="ECO:0000256" key="2">
    <source>
        <dbReference type="ARBA" id="ARBA00022630"/>
    </source>
</evidence>
<evidence type="ECO:0000259" key="8">
    <source>
        <dbReference type="Pfam" id="PF02441"/>
    </source>
</evidence>
<comment type="caution">
    <text evidence="7">Lacks conserved residue(s) required for the propagation of feature annotation.</text>
</comment>
<feature type="binding site" evidence="7">
    <location>
        <position position="169"/>
    </location>
    <ligand>
        <name>dimethylallyl phosphate</name>
        <dbReference type="ChEBI" id="CHEBI:88052"/>
    </ligand>
</feature>
<feature type="binding site" evidence="7">
    <location>
        <begin position="10"/>
        <end position="12"/>
    </location>
    <ligand>
        <name>FMN</name>
        <dbReference type="ChEBI" id="CHEBI:58210"/>
    </ligand>
</feature>
<dbReference type="Proteomes" id="UP000249396">
    <property type="component" value="Unassembled WGS sequence"/>
</dbReference>
<dbReference type="FunFam" id="3.40.50.1950:FF:000001">
    <property type="entry name" value="Flavin prenyltransferase UbiX"/>
    <property type="match status" value="1"/>
</dbReference>
<dbReference type="NCBIfam" id="NF004685">
    <property type="entry name" value="PRK06029.1"/>
    <property type="match status" value="1"/>
</dbReference>
<comment type="caution">
    <text evidence="9">The sequence shown here is derived from an EMBL/GenBank/DDBJ whole genome shotgun (WGS) entry which is preliminary data.</text>
</comment>
<reference evidence="9 10" key="1">
    <citation type="journal article" date="2018" name="Aquat. Microb. Ecol.">
        <title>Gammaproteobacterial methanotrophs dominate.</title>
        <authorList>
            <person name="Rissanen A.J."/>
            <person name="Saarenheimo J."/>
            <person name="Tiirola M."/>
            <person name="Peura S."/>
            <person name="Aalto S.L."/>
            <person name="Karvinen A."/>
            <person name="Nykanen H."/>
        </authorList>
    </citation>
    <scope>NUCLEOTIDE SEQUENCE [LARGE SCALE GENOMIC DNA]</scope>
    <source>
        <strain evidence="9">AMbin10</strain>
    </source>
</reference>
<dbReference type="EC" id="2.5.1.129" evidence="7"/>
<dbReference type="HAMAP" id="MF_01984">
    <property type="entry name" value="ubiX_pad"/>
    <property type="match status" value="1"/>
</dbReference>
<dbReference type="GO" id="GO:0106141">
    <property type="term" value="F:flavin prenyltransferase activity"/>
    <property type="evidence" value="ECO:0007669"/>
    <property type="project" value="UniProtKB-EC"/>
</dbReference>
<keyword evidence="2 7" id="KW-0285">Flavoprotein</keyword>
<comment type="similarity">
    <text evidence="6 7">Belongs to the UbiX/PAD1 family.</text>
</comment>
<gene>
    <name evidence="7" type="primary">ubiX</name>
    <name evidence="9" type="ORF">DM484_31075</name>
</gene>
<comment type="function">
    <text evidence="7">Flavin prenyltransferase that catalyzes the synthesis of the prenylated FMN cofactor (prenyl-FMN) for 4-hydroxy-3-polyprenylbenzoic acid decarboxylase UbiD. The prenyltransferase is metal-independent and links a dimethylallyl moiety from dimethylallyl monophosphate (DMAP) to the flavin N5 and C6 atoms of FMN.</text>
</comment>
<evidence type="ECO:0000256" key="5">
    <source>
        <dbReference type="ARBA" id="ARBA00050612"/>
    </source>
</evidence>
<feature type="binding site" evidence="7">
    <location>
        <position position="37"/>
    </location>
    <ligand>
        <name>FMN</name>
        <dbReference type="ChEBI" id="CHEBI:58210"/>
    </ligand>
</feature>
<evidence type="ECO:0000313" key="10">
    <source>
        <dbReference type="Proteomes" id="UP000249396"/>
    </source>
</evidence>
<protein>
    <recommendedName>
        <fullName evidence="7">Flavin prenyltransferase UbiX</fullName>
        <ecNumber evidence="7">2.5.1.129</ecNumber>
    </recommendedName>
</protein>
<dbReference type="PANTHER" id="PTHR43374:SF1">
    <property type="entry name" value="FLAVIN PRENYLTRANSFERASE PAD1, MITOCHONDRIAL"/>
    <property type="match status" value="1"/>
</dbReference>